<dbReference type="EMBL" id="JAAITT010000027">
    <property type="protein sequence ID" value="NSJ50511.1"/>
    <property type="molecule type" value="Genomic_DNA"/>
</dbReference>
<dbReference type="PROSITE" id="PS50928">
    <property type="entry name" value="ABC_TM1"/>
    <property type="match status" value="1"/>
</dbReference>
<reference evidence="10 11" key="1">
    <citation type="journal article" date="2020" name="Cell Host Microbe">
        <title>Functional and Genomic Variation between Human-Derived Isolates of Lachnospiraceae Reveals Inter- and Intra-Species Diversity.</title>
        <authorList>
            <person name="Sorbara M.T."/>
            <person name="Littmann E.R."/>
            <person name="Fontana E."/>
            <person name="Moody T.U."/>
            <person name="Kohout C.E."/>
            <person name="Gjonbalaj M."/>
            <person name="Eaton V."/>
            <person name="Seok R."/>
            <person name="Leiner I.M."/>
            <person name="Pamer E.G."/>
        </authorList>
    </citation>
    <scope>NUCLEOTIDE SEQUENCE [LARGE SCALE GENOMIC DNA]</scope>
    <source>
        <strain evidence="10 11">MSK.1.17</strain>
    </source>
</reference>
<evidence type="ECO:0000313" key="9">
    <source>
        <dbReference type="EMBL" id="MCG4745723.1"/>
    </source>
</evidence>
<dbReference type="InterPro" id="IPR051393">
    <property type="entry name" value="ABC_transporter_permease"/>
</dbReference>
<comment type="subcellular location">
    <subcellularLocation>
        <location evidence="1 7">Cell membrane</location>
        <topology evidence="1 7">Multi-pass membrane protein</topology>
    </subcellularLocation>
</comment>
<feature type="transmembrane region" description="Helical" evidence="7">
    <location>
        <begin position="112"/>
        <end position="133"/>
    </location>
</feature>
<dbReference type="Gene3D" id="1.10.3720.10">
    <property type="entry name" value="MetI-like"/>
    <property type="match status" value="1"/>
</dbReference>
<evidence type="ECO:0000256" key="5">
    <source>
        <dbReference type="ARBA" id="ARBA00022989"/>
    </source>
</evidence>
<dbReference type="EMBL" id="JAKNGE010000010">
    <property type="protein sequence ID" value="MCG4745723.1"/>
    <property type="molecule type" value="Genomic_DNA"/>
</dbReference>
<evidence type="ECO:0000259" key="8">
    <source>
        <dbReference type="PROSITE" id="PS50928"/>
    </source>
</evidence>
<dbReference type="Proteomes" id="UP000669239">
    <property type="component" value="Unassembled WGS sequence"/>
</dbReference>
<evidence type="ECO:0000313" key="11">
    <source>
        <dbReference type="Proteomes" id="UP000669239"/>
    </source>
</evidence>
<keyword evidence="6 7" id="KW-0472">Membrane</keyword>
<dbReference type="Proteomes" id="UP001299608">
    <property type="component" value="Unassembled WGS sequence"/>
</dbReference>
<evidence type="ECO:0000256" key="7">
    <source>
        <dbReference type="RuleBase" id="RU363032"/>
    </source>
</evidence>
<dbReference type="GO" id="GO:0055085">
    <property type="term" value="P:transmembrane transport"/>
    <property type="evidence" value="ECO:0007669"/>
    <property type="project" value="InterPro"/>
</dbReference>
<evidence type="ECO:0000256" key="3">
    <source>
        <dbReference type="ARBA" id="ARBA00022475"/>
    </source>
</evidence>
<protein>
    <submittedName>
        <fullName evidence="9">Sugar ABC transporter permease</fullName>
    </submittedName>
</protein>
<dbReference type="GeneID" id="97205025"/>
<sequence length="300" mass="33493">MKQKSVRNLFLKKLFPYLLLIPSLIPIVVILIYPICETFVISLFKMNPMRPDADLFIGLGNYIKLFHEESFFLGLKNSLELTLVTVVGSNLVGLGLALLLNMEFKGRGIFRALVIIPWTLPAVAAVLIWIWILDYQFGVANYILSIAGIVKESIPWLSSTQMAMVSVIIVCIWKQFPISCIMYLASLQTVDHTQYEAAEMDGANLIQKFFCITLPGIAASGGVVLLLTSVWAFREFTIIQIMTNGGPSRATETLVVQSYLEAFNNFNYGYASSLGMITFAISLIFSVVYYKLILGRKGEV</sequence>
<gene>
    <name evidence="10" type="ORF">G5B36_17640</name>
    <name evidence="9" type="ORF">L0N08_09905</name>
</gene>
<dbReference type="InterPro" id="IPR035906">
    <property type="entry name" value="MetI-like_sf"/>
</dbReference>
<dbReference type="PANTHER" id="PTHR30193:SF37">
    <property type="entry name" value="INNER MEMBRANE ABC TRANSPORTER PERMEASE PROTEIN YCJO"/>
    <property type="match status" value="1"/>
</dbReference>
<keyword evidence="2 7" id="KW-0813">Transport</keyword>
<dbReference type="PANTHER" id="PTHR30193">
    <property type="entry name" value="ABC TRANSPORTER PERMEASE PROTEIN"/>
    <property type="match status" value="1"/>
</dbReference>
<dbReference type="GO" id="GO:0005886">
    <property type="term" value="C:plasma membrane"/>
    <property type="evidence" value="ECO:0007669"/>
    <property type="project" value="UniProtKB-SubCell"/>
</dbReference>
<dbReference type="RefSeq" id="WP_117555394.1">
    <property type="nucleotide sequence ID" value="NZ_BAABZL010000001.1"/>
</dbReference>
<evidence type="ECO:0000313" key="10">
    <source>
        <dbReference type="EMBL" id="NSJ50511.1"/>
    </source>
</evidence>
<comment type="similarity">
    <text evidence="7">Belongs to the binding-protein-dependent transport system permease family.</text>
</comment>
<name>A0AAX1SNH5_9FIRM</name>
<reference evidence="9" key="3">
    <citation type="submission" date="2022-01" db="EMBL/GenBank/DDBJ databases">
        <title>Collection of gut derived symbiotic bacterial strains cultured from healthy donors.</title>
        <authorList>
            <person name="Lin H."/>
            <person name="Kohout C."/>
            <person name="Waligurski E."/>
            <person name="Pamer E.G."/>
        </authorList>
    </citation>
    <scope>NUCLEOTIDE SEQUENCE</scope>
    <source>
        <strain evidence="9">DFI.6.55</strain>
    </source>
</reference>
<feature type="transmembrane region" description="Helical" evidence="7">
    <location>
        <begin position="81"/>
        <end position="100"/>
    </location>
</feature>
<organism evidence="9 12">
    <name type="scientific">Enterocloster aldenensis</name>
    <dbReference type="NCBI Taxonomy" id="358742"/>
    <lineage>
        <taxon>Bacteria</taxon>
        <taxon>Bacillati</taxon>
        <taxon>Bacillota</taxon>
        <taxon>Clostridia</taxon>
        <taxon>Lachnospirales</taxon>
        <taxon>Lachnospiraceae</taxon>
        <taxon>Enterocloster</taxon>
    </lineage>
</organism>
<keyword evidence="11" id="KW-1185">Reference proteome</keyword>
<evidence type="ECO:0000313" key="12">
    <source>
        <dbReference type="Proteomes" id="UP001299608"/>
    </source>
</evidence>
<evidence type="ECO:0000256" key="2">
    <source>
        <dbReference type="ARBA" id="ARBA00022448"/>
    </source>
</evidence>
<keyword evidence="3" id="KW-1003">Cell membrane</keyword>
<keyword evidence="4 7" id="KW-0812">Transmembrane</keyword>
<accession>A0AAX1SNH5</accession>
<evidence type="ECO:0000256" key="4">
    <source>
        <dbReference type="ARBA" id="ARBA00022692"/>
    </source>
</evidence>
<evidence type="ECO:0000256" key="1">
    <source>
        <dbReference type="ARBA" id="ARBA00004651"/>
    </source>
</evidence>
<dbReference type="AlphaFoldDB" id="A0AAX1SNH5"/>
<keyword evidence="5 7" id="KW-1133">Transmembrane helix</keyword>
<comment type="caution">
    <text evidence="9">The sequence shown here is derived from an EMBL/GenBank/DDBJ whole genome shotgun (WGS) entry which is preliminary data.</text>
</comment>
<proteinExistence type="inferred from homology"/>
<feature type="domain" description="ABC transmembrane type-1" evidence="8">
    <location>
        <begin position="75"/>
        <end position="289"/>
    </location>
</feature>
<evidence type="ECO:0000256" key="6">
    <source>
        <dbReference type="ARBA" id="ARBA00023136"/>
    </source>
</evidence>
<dbReference type="Pfam" id="PF00528">
    <property type="entry name" value="BPD_transp_1"/>
    <property type="match status" value="1"/>
</dbReference>
<feature type="transmembrane region" description="Helical" evidence="7">
    <location>
        <begin position="14"/>
        <end position="35"/>
    </location>
</feature>
<dbReference type="SUPFAM" id="SSF161098">
    <property type="entry name" value="MetI-like"/>
    <property type="match status" value="1"/>
</dbReference>
<dbReference type="CDD" id="cd06261">
    <property type="entry name" value="TM_PBP2"/>
    <property type="match status" value="1"/>
</dbReference>
<feature type="transmembrane region" description="Helical" evidence="7">
    <location>
        <begin position="268"/>
        <end position="290"/>
    </location>
</feature>
<feature type="transmembrane region" description="Helical" evidence="7">
    <location>
        <begin position="209"/>
        <end position="233"/>
    </location>
</feature>
<dbReference type="InterPro" id="IPR000515">
    <property type="entry name" value="MetI-like"/>
</dbReference>
<reference evidence="10" key="2">
    <citation type="submission" date="2020-02" db="EMBL/GenBank/DDBJ databases">
        <authorList>
            <person name="Littmann E."/>
            <person name="Sorbara M."/>
        </authorList>
    </citation>
    <scope>NUCLEOTIDE SEQUENCE</scope>
    <source>
        <strain evidence="10">MSK.1.17</strain>
    </source>
</reference>